<feature type="transmembrane region" description="Helical" evidence="6">
    <location>
        <begin position="146"/>
        <end position="164"/>
    </location>
</feature>
<feature type="transmembrane region" description="Helical" evidence="6">
    <location>
        <begin position="119"/>
        <end position="139"/>
    </location>
</feature>
<dbReference type="OrthoDB" id="9809785at2"/>
<dbReference type="EMBL" id="SNXY01000010">
    <property type="protein sequence ID" value="TDP82389.1"/>
    <property type="molecule type" value="Genomic_DNA"/>
</dbReference>
<accession>A0A4R6R8V0</accession>
<evidence type="ECO:0000256" key="5">
    <source>
        <dbReference type="ARBA" id="ARBA00023136"/>
    </source>
</evidence>
<dbReference type="CDD" id="cd06580">
    <property type="entry name" value="TM_PBP1_transp_TpRbsC_like"/>
    <property type="match status" value="1"/>
</dbReference>
<dbReference type="PANTHER" id="PTHR47089">
    <property type="entry name" value="ABC TRANSPORTER, PERMEASE PROTEIN"/>
    <property type="match status" value="1"/>
</dbReference>
<reference evidence="7 8" key="1">
    <citation type="submission" date="2019-03" db="EMBL/GenBank/DDBJ databases">
        <title>Genomic Encyclopedia of Type Strains, Phase IV (KMG-IV): sequencing the most valuable type-strain genomes for metagenomic binning, comparative biology and taxonomic classification.</title>
        <authorList>
            <person name="Goeker M."/>
        </authorList>
    </citation>
    <scope>NUCLEOTIDE SEQUENCE [LARGE SCALE GENOMIC DNA]</scope>
    <source>
        <strain evidence="7 8">DSM 102969</strain>
    </source>
</reference>
<feature type="transmembrane region" description="Helical" evidence="6">
    <location>
        <begin position="281"/>
        <end position="311"/>
    </location>
</feature>
<evidence type="ECO:0000256" key="3">
    <source>
        <dbReference type="ARBA" id="ARBA00022692"/>
    </source>
</evidence>
<dbReference type="InterPro" id="IPR001851">
    <property type="entry name" value="ABC_transp_permease"/>
</dbReference>
<dbReference type="PANTHER" id="PTHR47089:SF1">
    <property type="entry name" value="GUANOSINE ABC TRANSPORTER PERMEASE PROTEIN NUPP"/>
    <property type="match status" value="1"/>
</dbReference>
<name>A0A4R6R8V0_9HYPH</name>
<organism evidence="7 8">
    <name type="scientific">Oharaeibacter diazotrophicus</name>
    <dbReference type="NCBI Taxonomy" id="1920512"/>
    <lineage>
        <taxon>Bacteria</taxon>
        <taxon>Pseudomonadati</taxon>
        <taxon>Pseudomonadota</taxon>
        <taxon>Alphaproteobacteria</taxon>
        <taxon>Hyphomicrobiales</taxon>
        <taxon>Pleomorphomonadaceae</taxon>
        <taxon>Oharaeibacter</taxon>
    </lineage>
</organism>
<feature type="transmembrane region" description="Helical" evidence="6">
    <location>
        <begin position="241"/>
        <end position="261"/>
    </location>
</feature>
<feature type="transmembrane region" description="Helical" evidence="6">
    <location>
        <begin position="62"/>
        <end position="80"/>
    </location>
</feature>
<proteinExistence type="predicted"/>
<dbReference type="RefSeq" id="WP_126539436.1">
    <property type="nucleotide sequence ID" value="NZ_BSPM01000007.1"/>
</dbReference>
<dbReference type="GO" id="GO:0022857">
    <property type="term" value="F:transmembrane transporter activity"/>
    <property type="evidence" value="ECO:0007669"/>
    <property type="project" value="InterPro"/>
</dbReference>
<evidence type="ECO:0000256" key="6">
    <source>
        <dbReference type="SAM" id="Phobius"/>
    </source>
</evidence>
<keyword evidence="8" id="KW-1185">Reference proteome</keyword>
<keyword evidence="5 6" id="KW-0472">Membrane</keyword>
<feature type="transmembrane region" description="Helical" evidence="6">
    <location>
        <begin position="92"/>
        <end position="113"/>
    </location>
</feature>
<sequence>MQFVRRSHVPTRLLIAAPLAAVAVSLALSGLLIAAAGADPFEAYWKMLVGAFGSRLSITETLTRTTPLILTGLAAAVAFRARLWNIGAEGQFFVGALAVAALAHGVLAGTPAIVGTPLLLVAGAAAGALLLLVPLALRLRFGVDEVVTTLLLNFVVLLFVGMMIEGPLKDPMAFGWPQSVPVPGGLMLPKLVPRSRLTIGLLIALAAALAVAFVQARTVFGFEARAAGLAPRAAAFAGVSLPRTLVAVACLSGALAGLAGAVEVLSVKGFVTKDLSPGYGYSGIVVAMLAGLNPIGVVAGALFVGIVFVGADGMSRALGVPSFIADVIVAISLLSMLVALLFTSYEVRR</sequence>
<keyword evidence="3 6" id="KW-0812">Transmembrane</keyword>
<evidence type="ECO:0000256" key="4">
    <source>
        <dbReference type="ARBA" id="ARBA00022989"/>
    </source>
</evidence>
<keyword evidence="4 6" id="KW-1133">Transmembrane helix</keyword>
<comment type="caution">
    <text evidence="7">The sequence shown here is derived from an EMBL/GenBank/DDBJ whole genome shotgun (WGS) entry which is preliminary data.</text>
</comment>
<feature type="transmembrane region" description="Helical" evidence="6">
    <location>
        <begin position="323"/>
        <end position="345"/>
    </location>
</feature>
<evidence type="ECO:0000256" key="1">
    <source>
        <dbReference type="ARBA" id="ARBA00004651"/>
    </source>
</evidence>
<gene>
    <name evidence="7" type="ORF">EDD54_3656</name>
</gene>
<keyword evidence="2" id="KW-1003">Cell membrane</keyword>
<evidence type="ECO:0000256" key="2">
    <source>
        <dbReference type="ARBA" id="ARBA00022475"/>
    </source>
</evidence>
<evidence type="ECO:0000313" key="8">
    <source>
        <dbReference type="Proteomes" id="UP000294547"/>
    </source>
</evidence>
<dbReference type="Proteomes" id="UP000294547">
    <property type="component" value="Unassembled WGS sequence"/>
</dbReference>
<dbReference type="AlphaFoldDB" id="A0A4R6R8V0"/>
<feature type="transmembrane region" description="Helical" evidence="6">
    <location>
        <begin position="197"/>
        <end position="220"/>
    </location>
</feature>
<dbReference type="Pfam" id="PF02653">
    <property type="entry name" value="BPD_transp_2"/>
    <property type="match status" value="1"/>
</dbReference>
<comment type="subcellular location">
    <subcellularLocation>
        <location evidence="1">Cell membrane</location>
        <topology evidence="1">Multi-pass membrane protein</topology>
    </subcellularLocation>
</comment>
<dbReference type="GO" id="GO:0005886">
    <property type="term" value="C:plasma membrane"/>
    <property type="evidence" value="ECO:0007669"/>
    <property type="project" value="UniProtKB-SubCell"/>
</dbReference>
<evidence type="ECO:0000313" key="7">
    <source>
        <dbReference type="EMBL" id="TDP82389.1"/>
    </source>
</evidence>
<protein>
    <submittedName>
        <fullName evidence="7">Nucleoside ABC transporter membrane protein</fullName>
    </submittedName>
</protein>